<keyword evidence="2 11" id="KW-0808">Transferase</keyword>
<dbReference type="OrthoDB" id="9909019at2759"/>
<name>A0A9P6RBV2_9FUNG</name>
<evidence type="ECO:0000259" key="13">
    <source>
        <dbReference type="Pfam" id="PF01529"/>
    </source>
</evidence>
<keyword evidence="5 11" id="KW-0472">Membrane</keyword>
<sequence>MQQHGLIQDGSPAPTLVQAQGLERSSMTEQQATYPSLDNPVGPHVQQVVQARTKGAIDASSASSAASLGSSSVGVLIPGAQSANRSGYIHVSEDPSAQSHALWCSKCQHVKPERAHHCRVCKRCVLKMDHHCPWVLNCVGQDNYKFFVLFVAYTAIHCVFILVATIPVHVLVSSDSWTQQLQIVMMVIAGVFGLMLVVFTVTHIRLIFLNRTTIEDHSTPITEGPLPCLRKGWSLSEGENNQGNERLFDLGIKDNWKQCMGEGWKSVIPVRFPRPEGPIYNQKVVARQWKDYYQQMEVRRQQELGIAAAPGQAVIVGADGIVAPAPVLGQQQQPQQQQGGEEITAVGTGRLSSPGHDGHAVHHRFSSGTHLEDQAST</sequence>
<feature type="transmembrane region" description="Helical" evidence="11">
    <location>
        <begin position="146"/>
        <end position="171"/>
    </location>
</feature>
<evidence type="ECO:0000256" key="7">
    <source>
        <dbReference type="ARBA" id="ARBA00023288"/>
    </source>
</evidence>
<evidence type="ECO:0000256" key="3">
    <source>
        <dbReference type="ARBA" id="ARBA00022692"/>
    </source>
</evidence>
<dbReference type="EC" id="2.3.1.225" evidence="11"/>
<proteinExistence type="inferred from homology"/>
<protein>
    <recommendedName>
        <fullName evidence="11">Palmitoyltransferase</fullName>
        <ecNumber evidence="11">2.3.1.225</ecNumber>
    </recommendedName>
</protein>
<comment type="catalytic activity">
    <reaction evidence="10 11">
        <text>L-cysteinyl-[protein] + hexadecanoyl-CoA = S-hexadecanoyl-L-cysteinyl-[protein] + CoA</text>
        <dbReference type="Rhea" id="RHEA:36683"/>
        <dbReference type="Rhea" id="RHEA-COMP:10131"/>
        <dbReference type="Rhea" id="RHEA-COMP:11032"/>
        <dbReference type="ChEBI" id="CHEBI:29950"/>
        <dbReference type="ChEBI" id="CHEBI:57287"/>
        <dbReference type="ChEBI" id="CHEBI:57379"/>
        <dbReference type="ChEBI" id="CHEBI:74151"/>
        <dbReference type="EC" id="2.3.1.225"/>
    </reaction>
</comment>
<evidence type="ECO:0000256" key="9">
    <source>
        <dbReference type="ARBA" id="ARBA00038298"/>
    </source>
</evidence>
<organism evidence="14 15">
    <name type="scientific">Dissophora globulifera</name>
    <dbReference type="NCBI Taxonomy" id="979702"/>
    <lineage>
        <taxon>Eukaryota</taxon>
        <taxon>Fungi</taxon>
        <taxon>Fungi incertae sedis</taxon>
        <taxon>Mucoromycota</taxon>
        <taxon>Mortierellomycotina</taxon>
        <taxon>Mortierellomycetes</taxon>
        <taxon>Mortierellales</taxon>
        <taxon>Mortierellaceae</taxon>
        <taxon>Dissophora</taxon>
    </lineage>
</organism>
<accession>A0A9P6RBV2</accession>
<dbReference type="Proteomes" id="UP000738325">
    <property type="component" value="Unassembled WGS sequence"/>
</dbReference>
<feature type="region of interest" description="Disordered" evidence="12">
    <location>
        <begin position="329"/>
        <end position="377"/>
    </location>
</feature>
<keyword evidence="8 11" id="KW-0012">Acyltransferase</keyword>
<evidence type="ECO:0000256" key="2">
    <source>
        <dbReference type="ARBA" id="ARBA00022679"/>
    </source>
</evidence>
<evidence type="ECO:0000256" key="5">
    <source>
        <dbReference type="ARBA" id="ARBA00023136"/>
    </source>
</evidence>
<keyword evidence="15" id="KW-1185">Reference proteome</keyword>
<dbReference type="PROSITE" id="PS50216">
    <property type="entry name" value="DHHC"/>
    <property type="match status" value="1"/>
</dbReference>
<feature type="domain" description="Palmitoyltransferase DHHC" evidence="13">
    <location>
        <begin position="100"/>
        <end position="216"/>
    </location>
</feature>
<dbReference type="InterPro" id="IPR039859">
    <property type="entry name" value="PFA4/ZDH16/20/ERF2-like"/>
</dbReference>
<gene>
    <name evidence="14" type="ORF">BGZ99_008065</name>
</gene>
<dbReference type="GO" id="GO:0016020">
    <property type="term" value="C:membrane"/>
    <property type="evidence" value="ECO:0007669"/>
    <property type="project" value="UniProtKB-SubCell"/>
</dbReference>
<dbReference type="GO" id="GO:0005794">
    <property type="term" value="C:Golgi apparatus"/>
    <property type="evidence" value="ECO:0007669"/>
    <property type="project" value="TreeGrafter"/>
</dbReference>
<evidence type="ECO:0000256" key="1">
    <source>
        <dbReference type="ARBA" id="ARBA00004141"/>
    </source>
</evidence>
<evidence type="ECO:0000313" key="14">
    <source>
        <dbReference type="EMBL" id="KAG0314539.1"/>
    </source>
</evidence>
<feature type="transmembrane region" description="Helical" evidence="11">
    <location>
        <begin position="183"/>
        <end position="208"/>
    </location>
</feature>
<dbReference type="GO" id="GO:0006612">
    <property type="term" value="P:protein targeting to membrane"/>
    <property type="evidence" value="ECO:0007669"/>
    <property type="project" value="TreeGrafter"/>
</dbReference>
<dbReference type="InterPro" id="IPR001594">
    <property type="entry name" value="Palmitoyltrfase_DHHC"/>
</dbReference>
<reference evidence="14" key="1">
    <citation type="journal article" date="2020" name="Fungal Divers.">
        <title>Resolving the Mortierellaceae phylogeny through synthesis of multi-gene phylogenetics and phylogenomics.</title>
        <authorList>
            <person name="Vandepol N."/>
            <person name="Liber J."/>
            <person name="Desiro A."/>
            <person name="Na H."/>
            <person name="Kennedy M."/>
            <person name="Barry K."/>
            <person name="Grigoriev I.V."/>
            <person name="Miller A.N."/>
            <person name="O'Donnell K."/>
            <person name="Stajich J.E."/>
            <person name="Bonito G."/>
        </authorList>
    </citation>
    <scope>NUCLEOTIDE SEQUENCE</scope>
    <source>
        <strain evidence="14">REB-010B</strain>
    </source>
</reference>
<dbReference type="AlphaFoldDB" id="A0A9P6RBV2"/>
<comment type="domain">
    <text evidence="11">The DHHC domain is required for palmitoyltransferase activity.</text>
</comment>
<feature type="compositionally biased region" description="Polar residues" evidence="12">
    <location>
        <begin position="23"/>
        <end position="36"/>
    </location>
</feature>
<dbReference type="PANTHER" id="PTHR22883">
    <property type="entry name" value="ZINC FINGER DHHC DOMAIN CONTAINING PROTEIN"/>
    <property type="match status" value="1"/>
</dbReference>
<dbReference type="EMBL" id="JAAAIP010000604">
    <property type="protein sequence ID" value="KAG0314539.1"/>
    <property type="molecule type" value="Genomic_DNA"/>
</dbReference>
<dbReference type="Pfam" id="PF01529">
    <property type="entry name" value="DHHC"/>
    <property type="match status" value="1"/>
</dbReference>
<comment type="caution">
    <text evidence="14">The sequence shown here is derived from an EMBL/GenBank/DDBJ whole genome shotgun (WGS) entry which is preliminary data.</text>
</comment>
<evidence type="ECO:0000313" key="15">
    <source>
        <dbReference type="Proteomes" id="UP000738325"/>
    </source>
</evidence>
<keyword evidence="4 11" id="KW-1133">Transmembrane helix</keyword>
<keyword evidence="7" id="KW-0449">Lipoprotein</keyword>
<keyword evidence="6" id="KW-0564">Palmitate</keyword>
<dbReference type="PANTHER" id="PTHR22883:SF23">
    <property type="entry name" value="PALMITOYLTRANSFERASE ZDHHC6"/>
    <property type="match status" value="1"/>
</dbReference>
<feature type="region of interest" description="Disordered" evidence="12">
    <location>
        <begin position="23"/>
        <end position="42"/>
    </location>
</feature>
<evidence type="ECO:0000256" key="10">
    <source>
        <dbReference type="ARBA" id="ARBA00048048"/>
    </source>
</evidence>
<feature type="compositionally biased region" description="Low complexity" evidence="12">
    <location>
        <begin position="329"/>
        <end position="340"/>
    </location>
</feature>
<evidence type="ECO:0000256" key="12">
    <source>
        <dbReference type="SAM" id="MobiDB-lite"/>
    </source>
</evidence>
<keyword evidence="3 11" id="KW-0812">Transmembrane</keyword>
<evidence type="ECO:0000256" key="4">
    <source>
        <dbReference type="ARBA" id="ARBA00022989"/>
    </source>
</evidence>
<evidence type="ECO:0000256" key="11">
    <source>
        <dbReference type="RuleBase" id="RU079119"/>
    </source>
</evidence>
<comment type="subcellular location">
    <subcellularLocation>
        <location evidence="1">Membrane</location>
        <topology evidence="1">Multi-pass membrane protein</topology>
    </subcellularLocation>
</comment>
<dbReference type="GO" id="GO:0005783">
    <property type="term" value="C:endoplasmic reticulum"/>
    <property type="evidence" value="ECO:0007669"/>
    <property type="project" value="TreeGrafter"/>
</dbReference>
<dbReference type="GO" id="GO:0019706">
    <property type="term" value="F:protein-cysteine S-palmitoyltransferase activity"/>
    <property type="evidence" value="ECO:0007669"/>
    <property type="project" value="UniProtKB-EC"/>
</dbReference>
<evidence type="ECO:0000256" key="8">
    <source>
        <dbReference type="ARBA" id="ARBA00023315"/>
    </source>
</evidence>
<evidence type="ECO:0000256" key="6">
    <source>
        <dbReference type="ARBA" id="ARBA00023139"/>
    </source>
</evidence>
<comment type="similarity">
    <text evidence="9">Belongs to the DHHC palmitoyltransferase family. PFA5 subfamily.</text>
</comment>